<gene>
    <name evidence="1" type="ORF">COV86_04910</name>
</gene>
<dbReference type="EMBL" id="PCVL01000078">
    <property type="protein sequence ID" value="PIQ72089.1"/>
    <property type="molecule type" value="Genomic_DNA"/>
</dbReference>
<organism evidence="1 2">
    <name type="scientific">Candidatus Roizmanbacteria bacterium CG11_big_fil_rev_8_21_14_0_20_35_14</name>
    <dbReference type="NCBI Taxonomy" id="1974855"/>
    <lineage>
        <taxon>Bacteria</taxon>
        <taxon>Candidatus Roizmaniibacteriota</taxon>
    </lineage>
</organism>
<evidence type="ECO:0000313" key="1">
    <source>
        <dbReference type="EMBL" id="PIQ72089.1"/>
    </source>
</evidence>
<reference evidence="1 2" key="1">
    <citation type="submission" date="2017-09" db="EMBL/GenBank/DDBJ databases">
        <title>Depth-based differentiation of microbial function through sediment-hosted aquifers and enrichment of novel symbionts in the deep terrestrial subsurface.</title>
        <authorList>
            <person name="Probst A.J."/>
            <person name="Ladd B."/>
            <person name="Jarett J.K."/>
            <person name="Geller-Mcgrath D.E."/>
            <person name="Sieber C.M."/>
            <person name="Emerson J.B."/>
            <person name="Anantharaman K."/>
            <person name="Thomas B.C."/>
            <person name="Malmstrom R."/>
            <person name="Stieglmeier M."/>
            <person name="Klingl A."/>
            <person name="Woyke T."/>
            <person name="Ryan C.M."/>
            <person name="Banfield J.F."/>
        </authorList>
    </citation>
    <scope>NUCLEOTIDE SEQUENCE [LARGE SCALE GENOMIC DNA]</scope>
    <source>
        <strain evidence="1">CG11_big_fil_rev_8_21_14_0_20_35_14</strain>
    </source>
</reference>
<name>A0A2H0KLH5_9BACT</name>
<sequence length="194" mass="21672">MIIKGNCSNLKTHFIRIFLPLSQKSHNGKVRLFMNINPDDIPSPGAYYGNRSYDPCIRTDHRTYTTIITARNIECGLAIAQVPNAQLKPEQTLPVVSTQATIMNNRGIVLSASYPDDSPIGIMPSPTTVGKVLFHTFDYDLNRRQLGIGKGYYDDDHTIILSTPPEDRYTLSTNTLPIMLNGLITGDPVNHLWQ</sequence>
<dbReference type="Proteomes" id="UP000229570">
    <property type="component" value="Unassembled WGS sequence"/>
</dbReference>
<proteinExistence type="predicted"/>
<accession>A0A2H0KLH5</accession>
<comment type="caution">
    <text evidence="1">The sequence shown here is derived from an EMBL/GenBank/DDBJ whole genome shotgun (WGS) entry which is preliminary data.</text>
</comment>
<dbReference type="AlphaFoldDB" id="A0A2H0KLH5"/>
<evidence type="ECO:0000313" key="2">
    <source>
        <dbReference type="Proteomes" id="UP000229570"/>
    </source>
</evidence>
<protein>
    <submittedName>
        <fullName evidence="1">Uncharacterized protein</fullName>
    </submittedName>
</protein>